<evidence type="ECO:0000313" key="9">
    <source>
        <dbReference type="EMBL" id="CAG9798953.1"/>
    </source>
</evidence>
<gene>
    <name evidence="9" type="ORF">CHIRRI_LOCUS1928</name>
</gene>
<dbReference type="PANTHER" id="PTHR13215">
    <property type="entry name" value="RNA POLYMERASE II TRANSCRIPTIONAL COACTIVATOR"/>
    <property type="match status" value="1"/>
</dbReference>
<reference evidence="9" key="1">
    <citation type="submission" date="2022-01" db="EMBL/GenBank/DDBJ databases">
        <authorList>
            <person name="King R."/>
        </authorList>
    </citation>
    <scope>NUCLEOTIDE SEQUENCE</scope>
</reference>
<dbReference type="AlphaFoldDB" id="A0A9N9RM11"/>
<comment type="subcellular location">
    <subcellularLocation>
        <location evidence="1">Nucleus</location>
    </subcellularLocation>
</comment>
<evidence type="ECO:0000256" key="2">
    <source>
        <dbReference type="ARBA" id="ARBA00009001"/>
    </source>
</evidence>
<dbReference type="GO" id="GO:0005634">
    <property type="term" value="C:nucleus"/>
    <property type="evidence" value="ECO:0007669"/>
    <property type="project" value="UniProtKB-SubCell"/>
</dbReference>
<dbReference type="Proteomes" id="UP001153620">
    <property type="component" value="Chromosome 1"/>
</dbReference>
<keyword evidence="3" id="KW-0805">Transcription regulation</keyword>
<dbReference type="GO" id="GO:0003713">
    <property type="term" value="F:transcription coactivator activity"/>
    <property type="evidence" value="ECO:0007669"/>
    <property type="project" value="InterPro"/>
</dbReference>
<evidence type="ECO:0000256" key="4">
    <source>
        <dbReference type="ARBA" id="ARBA00023125"/>
    </source>
</evidence>
<dbReference type="InterPro" id="IPR045125">
    <property type="entry name" value="Sub1/Tcp4-like"/>
</dbReference>
<protein>
    <recommendedName>
        <fullName evidence="8">Transcriptional coactivator p15 (PC4) C-terminal domain-containing protein</fullName>
    </recommendedName>
</protein>
<keyword evidence="10" id="KW-1185">Reference proteome</keyword>
<sequence length="116" mass="13541">MSKKRAQKRENDLSSSEEEDFKPKKLKSEKSPEVKSKINIPEKETDDEGNEYYSLGRDRRISLSSFKGKRYINIREYYEDKKSGEMKPGKKGITLNALEWKNLLAVADQLHLSQEE</sequence>
<organism evidence="9 10">
    <name type="scientific">Chironomus riparius</name>
    <dbReference type="NCBI Taxonomy" id="315576"/>
    <lineage>
        <taxon>Eukaryota</taxon>
        <taxon>Metazoa</taxon>
        <taxon>Ecdysozoa</taxon>
        <taxon>Arthropoda</taxon>
        <taxon>Hexapoda</taxon>
        <taxon>Insecta</taxon>
        <taxon>Pterygota</taxon>
        <taxon>Neoptera</taxon>
        <taxon>Endopterygota</taxon>
        <taxon>Diptera</taxon>
        <taxon>Nematocera</taxon>
        <taxon>Chironomoidea</taxon>
        <taxon>Chironomidae</taxon>
        <taxon>Chironominae</taxon>
        <taxon>Chironomus</taxon>
    </lineage>
</organism>
<dbReference type="GO" id="GO:0003677">
    <property type="term" value="F:DNA binding"/>
    <property type="evidence" value="ECO:0007669"/>
    <property type="project" value="UniProtKB-KW"/>
</dbReference>
<dbReference type="GO" id="GO:0060261">
    <property type="term" value="P:positive regulation of transcription initiation by RNA polymerase II"/>
    <property type="evidence" value="ECO:0007669"/>
    <property type="project" value="InterPro"/>
</dbReference>
<keyword evidence="5" id="KW-0804">Transcription</keyword>
<keyword evidence="6" id="KW-0539">Nucleus</keyword>
<evidence type="ECO:0000259" key="8">
    <source>
        <dbReference type="Pfam" id="PF02229"/>
    </source>
</evidence>
<name>A0A9N9RM11_9DIPT</name>
<evidence type="ECO:0000256" key="1">
    <source>
        <dbReference type="ARBA" id="ARBA00004123"/>
    </source>
</evidence>
<feature type="domain" description="Transcriptional coactivator p15 (PC4) C-terminal" evidence="8">
    <location>
        <begin position="54"/>
        <end position="105"/>
    </location>
</feature>
<feature type="compositionally biased region" description="Basic and acidic residues" evidence="7">
    <location>
        <begin position="21"/>
        <end position="43"/>
    </location>
</feature>
<evidence type="ECO:0000256" key="5">
    <source>
        <dbReference type="ARBA" id="ARBA00023163"/>
    </source>
</evidence>
<dbReference type="SUPFAM" id="SSF54447">
    <property type="entry name" value="ssDNA-binding transcriptional regulator domain"/>
    <property type="match status" value="1"/>
</dbReference>
<dbReference type="OrthoDB" id="2505440at2759"/>
<dbReference type="Gene3D" id="2.30.31.10">
    <property type="entry name" value="Transcriptional Coactivator Pc4, Chain A"/>
    <property type="match status" value="1"/>
</dbReference>
<evidence type="ECO:0000313" key="10">
    <source>
        <dbReference type="Proteomes" id="UP001153620"/>
    </source>
</evidence>
<dbReference type="InterPro" id="IPR003173">
    <property type="entry name" value="PC4_C"/>
</dbReference>
<evidence type="ECO:0000256" key="3">
    <source>
        <dbReference type="ARBA" id="ARBA00023015"/>
    </source>
</evidence>
<feature type="region of interest" description="Disordered" evidence="7">
    <location>
        <begin position="1"/>
        <end position="51"/>
    </location>
</feature>
<dbReference type="Pfam" id="PF02229">
    <property type="entry name" value="PC4"/>
    <property type="match status" value="1"/>
</dbReference>
<accession>A0A9N9RM11</accession>
<dbReference type="EMBL" id="OU895877">
    <property type="protein sequence ID" value="CAG9798953.1"/>
    <property type="molecule type" value="Genomic_DNA"/>
</dbReference>
<proteinExistence type="inferred from homology"/>
<evidence type="ECO:0000256" key="7">
    <source>
        <dbReference type="SAM" id="MobiDB-lite"/>
    </source>
</evidence>
<dbReference type="InterPro" id="IPR009044">
    <property type="entry name" value="ssDNA-bd_transcriptional_reg"/>
</dbReference>
<reference evidence="9" key="2">
    <citation type="submission" date="2022-10" db="EMBL/GenBank/DDBJ databases">
        <authorList>
            <consortium name="ENA_rothamsted_submissions"/>
            <consortium name="culmorum"/>
            <person name="King R."/>
        </authorList>
    </citation>
    <scope>NUCLEOTIDE SEQUENCE</scope>
</reference>
<keyword evidence="4" id="KW-0238">DNA-binding</keyword>
<comment type="similarity">
    <text evidence="2">Belongs to the transcriptional coactivator PC4 family.</text>
</comment>
<evidence type="ECO:0000256" key="6">
    <source>
        <dbReference type="ARBA" id="ARBA00023242"/>
    </source>
</evidence>